<dbReference type="Proteomes" id="UP000828390">
    <property type="component" value="Unassembled WGS sequence"/>
</dbReference>
<evidence type="ECO:0000313" key="1">
    <source>
        <dbReference type="EMBL" id="KAH3769720.1"/>
    </source>
</evidence>
<reference evidence="1" key="2">
    <citation type="submission" date="2020-11" db="EMBL/GenBank/DDBJ databases">
        <authorList>
            <person name="McCartney M.A."/>
            <person name="Auch B."/>
            <person name="Kono T."/>
            <person name="Mallez S."/>
            <person name="Becker A."/>
            <person name="Gohl D.M."/>
            <person name="Silverstein K.A.T."/>
            <person name="Koren S."/>
            <person name="Bechman K.B."/>
            <person name="Herman A."/>
            <person name="Abrahante J.E."/>
            <person name="Garbe J."/>
        </authorList>
    </citation>
    <scope>NUCLEOTIDE SEQUENCE</scope>
    <source>
        <strain evidence="1">Duluth1</strain>
        <tissue evidence="1">Whole animal</tissue>
    </source>
</reference>
<proteinExistence type="predicted"/>
<dbReference type="AlphaFoldDB" id="A0A9D4DZN1"/>
<gene>
    <name evidence="1" type="ORF">DPMN_170995</name>
</gene>
<organism evidence="1 2">
    <name type="scientific">Dreissena polymorpha</name>
    <name type="common">Zebra mussel</name>
    <name type="synonym">Mytilus polymorpha</name>
    <dbReference type="NCBI Taxonomy" id="45954"/>
    <lineage>
        <taxon>Eukaryota</taxon>
        <taxon>Metazoa</taxon>
        <taxon>Spiralia</taxon>
        <taxon>Lophotrochozoa</taxon>
        <taxon>Mollusca</taxon>
        <taxon>Bivalvia</taxon>
        <taxon>Autobranchia</taxon>
        <taxon>Heteroconchia</taxon>
        <taxon>Euheterodonta</taxon>
        <taxon>Imparidentia</taxon>
        <taxon>Neoheterodontei</taxon>
        <taxon>Myida</taxon>
        <taxon>Dreissenoidea</taxon>
        <taxon>Dreissenidae</taxon>
        <taxon>Dreissena</taxon>
    </lineage>
</organism>
<reference evidence="1" key="1">
    <citation type="journal article" date="2019" name="bioRxiv">
        <title>The Genome of the Zebra Mussel, Dreissena polymorpha: A Resource for Invasive Species Research.</title>
        <authorList>
            <person name="McCartney M.A."/>
            <person name="Auch B."/>
            <person name="Kono T."/>
            <person name="Mallez S."/>
            <person name="Zhang Y."/>
            <person name="Obille A."/>
            <person name="Becker A."/>
            <person name="Abrahante J.E."/>
            <person name="Garbe J."/>
            <person name="Badalamenti J.P."/>
            <person name="Herman A."/>
            <person name="Mangelson H."/>
            <person name="Liachko I."/>
            <person name="Sullivan S."/>
            <person name="Sone E.D."/>
            <person name="Koren S."/>
            <person name="Silverstein K.A.T."/>
            <person name="Beckman K.B."/>
            <person name="Gohl D.M."/>
        </authorList>
    </citation>
    <scope>NUCLEOTIDE SEQUENCE</scope>
    <source>
        <strain evidence="1">Duluth1</strain>
        <tissue evidence="1">Whole animal</tissue>
    </source>
</reference>
<comment type="caution">
    <text evidence="1">The sequence shown here is derived from an EMBL/GenBank/DDBJ whole genome shotgun (WGS) entry which is preliminary data.</text>
</comment>
<keyword evidence="2" id="KW-1185">Reference proteome</keyword>
<evidence type="ECO:0000313" key="2">
    <source>
        <dbReference type="Proteomes" id="UP000828390"/>
    </source>
</evidence>
<accession>A0A9D4DZN1</accession>
<dbReference type="EMBL" id="JAIWYP010000009">
    <property type="protein sequence ID" value="KAH3769720.1"/>
    <property type="molecule type" value="Genomic_DNA"/>
</dbReference>
<protein>
    <submittedName>
        <fullName evidence="1">Uncharacterized protein</fullName>
    </submittedName>
</protein>
<sequence length="72" mass="8539">MEERDQRIYVAILGHSFIRRLHESFRHHSLPANYGLRECEVIHMGLGGLCVCENNQRHVGTDKFRQRFDNFP</sequence>
<name>A0A9D4DZN1_DREPO</name>